<dbReference type="PROSITE" id="PS50076">
    <property type="entry name" value="DNAJ_2"/>
    <property type="match status" value="1"/>
</dbReference>
<evidence type="ECO:0000259" key="2">
    <source>
        <dbReference type="PROSITE" id="PS50076"/>
    </source>
</evidence>
<dbReference type="InterPro" id="IPR018253">
    <property type="entry name" value="DnaJ_domain_CS"/>
</dbReference>
<dbReference type="InterPro" id="IPR036869">
    <property type="entry name" value="J_dom_sf"/>
</dbReference>
<evidence type="ECO:0000256" key="1">
    <source>
        <dbReference type="SAM" id="MobiDB-lite"/>
    </source>
</evidence>
<dbReference type="GeneID" id="104724136"/>
<dbReference type="CDD" id="cd06257">
    <property type="entry name" value="DnaJ"/>
    <property type="match status" value="1"/>
</dbReference>
<name>A0ABM0UGP2_CAMSA</name>
<evidence type="ECO:0000313" key="3">
    <source>
        <dbReference type="Proteomes" id="UP000694864"/>
    </source>
</evidence>
<reference evidence="3" key="1">
    <citation type="journal article" date="2014" name="Nat. Commun.">
        <title>The emerging biofuel crop Camelina sativa retains a highly undifferentiated hexaploid genome structure.</title>
        <authorList>
            <person name="Kagale S."/>
            <person name="Koh C."/>
            <person name="Nixon J."/>
            <person name="Bollina V."/>
            <person name="Clarke W.E."/>
            <person name="Tuteja R."/>
            <person name="Spillane C."/>
            <person name="Robinson S.J."/>
            <person name="Links M.G."/>
            <person name="Clarke C."/>
            <person name="Higgins E.E."/>
            <person name="Huebert T."/>
            <person name="Sharpe A.G."/>
            <person name="Parkin I.A."/>
        </authorList>
    </citation>
    <scope>NUCLEOTIDE SEQUENCE [LARGE SCALE GENOMIC DNA]</scope>
    <source>
        <strain evidence="3">cv. DH55</strain>
    </source>
</reference>
<dbReference type="PANTHER" id="PTHR44137">
    <property type="entry name" value="BNAC03G44070D PROTEIN"/>
    <property type="match status" value="1"/>
</dbReference>
<dbReference type="PROSITE" id="PS00636">
    <property type="entry name" value="DNAJ_1"/>
    <property type="match status" value="1"/>
</dbReference>
<dbReference type="SMART" id="SM00271">
    <property type="entry name" value="DnaJ"/>
    <property type="match status" value="1"/>
</dbReference>
<dbReference type="Proteomes" id="UP000694864">
    <property type="component" value="Chromosome 11"/>
</dbReference>
<dbReference type="Pfam" id="PF00226">
    <property type="entry name" value="DnaJ"/>
    <property type="match status" value="1"/>
</dbReference>
<evidence type="ECO:0000313" key="4">
    <source>
        <dbReference type="RefSeq" id="XP_010440884.1"/>
    </source>
</evidence>
<feature type="domain" description="J" evidence="2">
    <location>
        <begin position="61"/>
        <end position="125"/>
    </location>
</feature>
<dbReference type="Gene3D" id="1.10.287.110">
    <property type="entry name" value="DnaJ domain"/>
    <property type="match status" value="1"/>
</dbReference>
<sequence>MEEARRATEIAVRKLSENDYDGAKKFVIKAQRLYPNLDGLKQVSMMIGVYKSASNGGEESDWYKILGVDPLADDEAVKKTYRQLALLLHPDKNKFDGAEGAFKLVLEAWSLLSDEVKRASYDQRRKSNKAKIQMQKSTNQQGGVHTRKEARSTEYAFPADASKQREPVMFWSMCTEDARQNGNVRGILILTRQKFVQIVDNLSLKP</sequence>
<dbReference type="RefSeq" id="XP_010440884.1">
    <property type="nucleotide sequence ID" value="XM_010442582.2"/>
</dbReference>
<gene>
    <name evidence="4" type="primary">LOC104724136</name>
</gene>
<reference evidence="4" key="2">
    <citation type="submission" date="2025-08" db="UniProtKB">
        <authorList>
            <consortium name="RefSeq"/>
        </authorList>
    </citation>
    <scope>IDENTIFICATION</scope>
    <source>
        <tissue evidence="4">Leaf</tissue>
    </source>
</reference>
<feature type="region of interest" description="Disordered" evidence="1">
    <location>
        <begin position="125"/>
        <end position="158"/>
    </location>
</feature>
<accession>A0ABM0UGP2</accession>
<dbReference type="InterPro" id="IPR001623">
    <property type="entry name" value="DnaJ_domain"/>
</dbReference>
<proteinExistence type="predicted"/>
<dbReference type="PRINTS" id="PR00625">
    <property type="entry name" value="JDOMAIN"/>
</dbReference>
<organism evidence="3 4">
    <name type="scientific">Camelina sativa</name>
    <name type="common">False flax</name>
    <name type="synonym">Myagrum sativum</name>
    <dbReference type="NCBI Taxonomy" id="90675"/>
    <lineage>
        <taxon>Eukaryota</taxon>
        <taxon>Viridiplantae</taxon>
        <taxon>Streptophyta</taxon>
        <taxon>Embryophyta</taxon>
        <taxon>Tracheophyta</taxon>
        <taxon>Spermatophyta</taxon>
        <taxon>Magnoliopsida</taxon>
        <taxon>eudicotyledons</taxon>
        <taxon>Gunneridae</taxon>
        <taxon>Pentapetalae</taxon>
        <taxon>rosids</taxon>
        <taxon>malvids</taxon>
        <taxon>Brassicales</taxon>
        <taxon>Brassicaceae</taxon>
        <taxon>Camelineae</taxon>
        <taxon>Camelina</taxon>
    </lineage>
</organism>
<keyword evidence="3" id="KW-1185">Reference proteome</keyword>
<protein>
    <submittedName>
        <fullName evidence="4">DnaJ homolog subfamily B member 12-like</fullName>
    </submittedName>
</protein>
<dbReference type="PANTHER" id="PTHR44137:SF32">
    <property type="entry name" value="DNAJ HEAT SHOCK AMINO-TERMINAL DOMAIN PROTEIN"/>
    <property type="match status" value="1"/>
</dbReference>
<dbReference type="SUPFAM" id="SSF46565">
    <property type="entry name" value="Chaperone J-domain"/>
    <property type="match status" value="1"/>
</dbReference>
<feature type="compositionally biased region" description="Polar residues" evidence="1">
    <location>
        <begin position="134"/>
        <end position="143"/>
    </location>
</feature>